<keyword evidence="2" id="KW-1185">Reference proteome</keyword>
<evidence type="ECO:0000313" key="2">
    <source>
        <dbReference type="Proteomes" id="UP000824469"/>
    </source>
</evidence>
<sequence length="111" mass="12557">MSWVYERFIPYDRGVEVVDPGVVRAARWIDMLVLRAPHQPIASLTTDDMEATPYHAMVVLWGEEALALISFSTTGQLVDRVGRVEIHPFGRVPQQFGLPYMGMLPLVVLVY</sequence>
<dbReference type="AlphaFoldDB" id="A0AA38LBR1"/>
<gene>
    <name evidence="1" type="ORF">KI387_019745</name>
</gene>
<comment type="caution">
    <text evidence="1">The sequence shown here is derived from an EMBL/GenBank/DDBJ whole genome shotgun (WGS) entry which is preliminary data.</text>
</comment>
<dbReference type="EMBL" id="JAHRHJ020000004">
    <property type="protein sequence ID" value="KAH9317976.1"/>
    <property type="molecule type" value="Genomic_DNA"/>
</dbReference>
<name>A0AA38LBR1_TAXCH</name>
<organism evidence="1 2">
    <name type="scientific">Taxus chinensis</name>
    <name type="common">Chinese yew</name>
    <name type="synonym">Taxus wallichiana var. chinensis</name>
    <dbReference type="NCBI Taxonomy" id="29808"/>
    <lineage>
        <taxon>Eukaryota</taxon>
        <taxon>Viridiplantae</taxon>
        <taxon>Streptophyta</taxon>
        <taxon>Embryophyta</taxon>
        <taxon>Tracheophyta</taxon>
        <taxon>Spermatophyta</taxon>
        <taxon>Pinopsida</taxon>
        <taxon>Pinidae</taxon>
        <taxon>Conifers II</taxon>
        <taxon>Cupressales</taxon>
        <taxon>Taxaceae</taxon>
        <taxon>Taxus</taxon>
    </lineage>
</organism>
<proteinExistence type="predicted"/>
<feature type="non-terminal residue" evidence="1">
    <location>
        <position position="111"/>
    </location>
</feature>
<reference evidence="1 2" key="1">
    <citation type="journal article" date="2021" name="Nat. Plants">
        <title>The Taxus genome provides insights into paclitaxel biosynthesis.</title>
        <authorList>
            <person name="Xiong X."/>
            <person name="Gou J."/>
            <person name="Liao Q."/>
            <person name="Li Y."/>
            <person name="Zhou Q."/>
            <person name="Bi G."/>
            <person name="Li C."/>
            <person name="Du R."/>
            <person name="Wang X."/>
            <person name="Sun T."/>
            <person name="Guo L."/>
            <person name="Liang H."/>
            <person name="Lu P."/>
            <person name="Wu Y."/>
            <person name="Zhang Z."/>
            <person name="Ro D.K."/>
            <person name="Shang Y."/>
            <person name="Huang S."/>
            <person name="Yan J."/>
        </authorList>
    </citation>
    <scope>NUCLEOTIDE SEQUENCE [LARGE SCALE GENOMIC DNA]</scope>
    <source>
        <strain evidence="1">Ta-2019</strain>
    </source>
</reference>
<accession>A0AA38LBR1</accession>
<dbReference type="Proteomes" id="UP000824469">
    <property type="component" value="Unassembled WGS sequence"/>
</dbReference>
<evidence type="ECO:0000313" key="1">
    <source>
        <dbReference type="EMBL" id="KAH9317976.1"/>
    </source>
</evidence>
<protein>
    <submittedName>
        <fullName evidence="1">Uncharacterized protein</fullName>
    </submittedName>
</protein>